<dbReference type="PROSITE" id="PS50096">
    <property type="entry name" value="IQ"/>
    <property type="match status" value="3"/>
</dbReference>
<evidence type="ECO:0000313" key="6">
    <source>
        <dbReference type="EMBL" id="PAA65513.1"/>
    </source>
</evidence>
<dbReference type="AlphaFoldDB" id="A0A267F5L4"/>
<dbReference type="EMBL" id="NIVC01001399">
    <property type="protein sequence ID" value="PAA68389.1"/>
    <property type="molecule type" value="Genomic_DNA"/>
</dbReference>
<feature type="coiled-coil region" evidence="5">
    <location>
        <begin position="121"/>
        <end position="156"/>
    </location>
</feature>
<evidence type="ECO:0000256" key="3">
    <source>
        <dbReference type="ARBA" id="ARBA00022737"/>
    </source>
</evidence>
<dbReference type="PANTHER" id="PTHR22706">
    <property type="entry name" value="ASSEMBLY FACTOR FOR SPINDLE MICROTUBULES"/>
    <property type="match status" value="1"/>
</dbReference>
<dbReference type="InterPro" id="IPR051185">
    <property type="entry name" value="ASPM"/>
</dbReference>
<dbReference type="CDD" id="cd23767">
    <property type="entry name" value="IQCD"/>
    <property type="match status" value="1"/>
</dbReference>
<evidence type="ECO:0000256" key="4">
    <source>
        <dbReference type="ARBA" id="ARBA00022860"/>
    </source>
</evidence>
<comment type="subcellular location">
    <subcellularLocation>
        <location evidence="1">Cytoplasm</location>
    </subcellularLocation>
</comment>
<evidence type="ECO:0000313" key="7">
    <source>
        <dbReference type="EMBL" id="PAA68389.1"/>
    </source>
</evidence>
<evidence type="ECO:0008006" key="10">
    <source>
        <dbReference type="Google" id="ProtNLM"/>
    </source>
</evidence>
<accession>A0A267F5L4</accession>
<dbReference type="GO" id="GO:0051295">
    <property type="term" value="P:establishment of meiotic spindle localization"/>
    <property type="evidence" value="ECO:0007669"/>
    <property type="project" value="TreeGrafter"/>
</dbReference>
<dbReference type="Gene3D" id="1.20.5.190">
    <property type="match status" value="1"/>
</dbReference>
<keyword evidence="9" id="KW-1185">Reference proteome</keyword>
<dbReference type="InterPro" id="IPR027417">
    <property type="entry name" value="P-loop_NTPase"/>
</dbReference>
<dbReference type="PANTHER" id="PTHR22706:SF1">
    <property type="entry name" value="ASSEMBLY FACTOR FOR SPINDLE MICROTUBULES"/>
    <property type="match status" value="1"/>
</dbReference>
<dbReference type="GO" id="GO:0005516">
    <property type="term" value="F:calmodulin binding"/>
    <property type="evidence" value="ECO:0007669"/>
    <property type="project" value="UniProtKB-KW"/>
</dbReference>
<dbReference type="EMBL" id="NIVC01001643">
    <property type="protein sequence ID" value="PAA65513.1"/>
    <property type="molecule type" value="Genomic_DNA"/>
</dbReference>
<comment type="caution">
    <text evidence="7">The sequence shown here is derived from an EMBL/GenBank/DDBJ whole genome shotgun (WGS) entry which is preliminary data.</text>
</comment>
<evidence type="ECO:0000256" key="2">
    <source>
        <dbReference type="ARBA" id="ARBA00022490"/>
    </source>
</evidence>
<dbReference type="InterPro" id="IPR000048">
    <property type="entry name" value="IQ_motif_EF-hand-BS"/>
</dbReference>
<dbReference type="OrthoDB" id="190375at2759"/>
<keyword evidence="5" id="KW-0175">Coiled coil</keyword>
<proteinExistence type="predicted"/>
<evidence type="ECO:0000313" key="9">
    <source>
        <dbReference type="Proteomes" id="UP000215902"/>
    </source>
</evidence>
<sequence>MATLHKLLKEVDSIVKEIYDQQLEAEVHRKEEYDAAVRIQSWYRGIRTRSLVKNLNRCAIRIQRHYRGFMGRRRIRAILIDSVKRMCLDHYNKQAAQIQKMWRGFYVRKYVFDYYSRKKYLESLVAKNEMIRSELAEQEEAMRREARKREEEETRRRLRAWAERHHYLVSTVVQPSVFNSPYRPFTLPEETLLLNTRPKTPPKVASVGHGFDPSWRQYGQNQLMVRLPSKLPPLPAKPQGPFRQPEEVRAQRYREFQPSLRVATDYEAVKRAREQWRAEEWAGRLYDDEFKPTKALREKAYQPLMHTASEYGHLAYGNAHFREVQPERHVTQDRFRTIVPPVPVFDKLNAEYVEGYVEN</sequence>
<dbReference type="GO" id="GO:0000922">
    <property type="term" value="C:spindle pole"/>
    <property type="evidence" value="ECO:0007669"/>
    <property type="project" value="TreeGrafter"/>
</dbReference>
<dbReference type="STRING" id="282301.A0A267F5L4"/>
<keyword evidence="3" id="KW-0677">Repeat</keyword>
<name>A0A267F5L4_9PLAT</name>
<evidence type="ECO:0000256" key="5">
    <source>
        <dbReference type="SAM" id="Coils"/>
    </source>
</evidence>
<dbReference type="GO" id="GO:0007051">
    <property type="term" value="P:spindle organization"/>
    <property type="evidence" value="ECO:0007669"/>
    <property type="project" value="TreeGrafter"/>
</dbReference>
<dbReference type="Pfam" id="PF00612">
    <property type="entry name" value="IQ"/>
    <property type="match status" value="2"/>
</dbReference>
<dbReference type="EMBL" id="NIVC01000996">
    <property type="protein sequence ID" value="PAA73735.1"/>
    <property type="molecule type" value="Genomic_DNA"/>
</dbReference>
<keyword evidence="2" id="KW-0963">Cytoplasm</keyword>
<dbReference type="SMART" id="SM00015">
    <property type="entry name" value="IQ"/>
    <property type="match status" value="3"/>
</dbReference>
<reference evidence="7 9" key="1">
    <citation type="submission" date="2017-06" db="EMBL/GenBank/DDBJ databases">
        <title>A platform for efficient transgenesis in Macrostomum lignano, a flatworm model organism for stem cell research.</title>
        <authorList>
            <person name="Berezikov E."/>
        </authorList>
    </citation>
    <scope>NUCLEOTIDE SEQUENCE [LARGE SCALE GENOMIC DNA]</scope>
    <source>
        <strain evidence="7">DV1</strain>
        <tissue evidence="7">Whole organism</tissue>
    </source>
</reference>
<keyword evidence="4" id="KW-0112">Calmodulin-binding</keyword>
<evidence type="ECO:0000313" key="8">
    <source>
        <dbReference type="EMBL" id="PAA73735.1"/>
    </source>
</evidence>
<dbReference type="GO" id="GO:0005737">
    <property type="term" value="C:cytoplasm"/>
    <property type="evidence" value="ECO:0007669"/>
    <property type="project" value="UniProtKB-SubCell"/>
</dbReference>
<dbReference type="SUPFAM" id="SSF52540">
    <property type="entry name" value="P-loop containing nucleoside triphosphate hydrolases"/>
    <property type="match status" value="1"/>
</dbReference>
<protein>
    <recommendedName>
        <fullName evidence="10">Spermatogenesis-associated protein 17</fullName>
    </recommendedName>
</protein>
<gene>
    <name evidence="7" type="ORF">BOX15_Mlig012339g1</name>
    <name evidence="6" type="ORF">BOX15_Mlig012339g2</name>
    <name evidence="8" type="ORF">BOX15_Mlig012339g3</name>
</gene>
<evidence type="ECO:0000256" key="1">
    <source>
        <dbReference type="ARBA" id="ARBA00004496"/>
    </source>
</evidence>
<dbReference type="GO" id="GO:0000278">
    <property type="term" value="P:mitotic cell cycle"/>
    <property type="evidence" value="ECO:0007669"/>
    <property type="project" value="TreeGrafter"/>
</dbReference>
<dbReference type="Proteomes" id="UP000215902">
    <property type="component" value="Unassembled WGS sequence"/>
</dbReference>
<organism evidence="7 9">
    <name type="scientific">Macrostomum lignano</name>
    <dbReference type="NCBI Taxonomy" id="282301"/>
    <lineage>
        <taxon>Eukaryota</taxon>
        <taxon>Metazoa</taxon>
        <taxon>Spiralia</taxon>
        <taxon>Lophotrochozoa</taxon>
        <taxon>Platyhelminthes</taxon>
        <taxon>Rhabditophora</taxon>
        <taxon>Macrostomorpha</taxon>
        <taxon>Macrostomida</taxon>
        <taxon>Macrostomidae</taxon>
        <taxon>Macrostomum</taxon>
    </lineage>
</organism>